<feature type="domain" description="Inner kinetochore subunit AME1" evidence="2">
    <location>
        <begin position="640"/>
        <end position="876"/>
    </location>
</feature>
<feature type="compositionally biased region" description="Basic and acidic residues" evidence="1">
    <location>
        <begin position="488"/>
        <end position="500"/>
    </location>
</feature>
<dbReference type="EMBL" id="BN001305">
    <property type="protein sequence ID" value="CBF81127.1"/>
    <property type="molecule type" value="Genomic_DNA"/>
</dbReference>
<dbReference type="AlphaFoldDB" id="Q5B2K1"/>
<dbReference type="KEGG" id="ani:ANIA_05229"/>
<feature type="compositionally biased region" description="Basic and acidic residues" evidence="1">
    <location>
        <begin position="456"/>
        <end position="466"/>
    </location>
</feature>
<accession>C8VFA7</accession>
<feature type="compositionally biased region" description="Basic residues" evidence="1">
    <location>
        <begin position="397"/>
        <end position="409"/>
    </location>
</feature>
<evidence type="ECO:0000313" key="3">
    <source>
        <dbReference type="EMBL" id="CBF81127.1"/>
    </source>
</evidence>
<feature type="compositionally biased region" description="Polar residues" evidence="1">
    <location>
        <begin position="302"/>
        <end position="315"/>
    </location>
</feature>
<feature type="compositionally biased region" description="Basic and acidic residues" evidence="1">
    <location>
        <begin position="604"/>
        <end position="616"/>
    </location>
</feature>
<accession>Q5B2K1</accession>
<proteinExistence type="predicted"/>
<feature type="compositionally biased region" description="Polar residues" evidence="1">
    <location>
        <begin position="75"/>
        <end position="89"/>
    </location>
</feature>
<feature type="compositionally biased region" description="Basic and acidic residues" evidence="1">
    <location>
        <begin position="426"/>
        <end position="439"/>
    </location>
</feature>
<feature type="compositionally biased region" description="Polar residues" evidence="1">
    <location>
        <begin position="38"/>
        <end position="50"/>
    </location>
</feature>
<gene>
    <name evidence="3" type="ORF">ANIA_05229</name>
</gene>
<dbReference type="GeneID" id="2871516"/>
<keyword evidence="4" id="KW-1185">Reference proteome</keyword>
<dbReference type="OrthoDB" id="5377952at2759"/>
<feature type="compositionally biased region" description="Pro residues" evidence="1">
    <location>
        <begin position="56"/>
        <end position="69"/>
    </location>
</feature>
<dbReference type="eggNOG" id="ENOG502SGUR">
    <property type="taxonomic scope" value="Eukaryota"/>
</dbReference>
<reference evidence="4" key="1">
    <citation type="journal article" date="2005" name="Nature">
        <title>Sequencing of Aspergillus nidulans and comparative analysis with A. fumigatus and A. oryzae.</title>
        <authorList>
            <person name="Galagan J.E."/>
            <person name="Calvo S.E."/>
            <person name="Cuomo C."/>
            <person name="Ma L.J."/>
            <person name="Wortman J.R."/>
            <person name="Batzoglou S."/>
            <person name="Lee S.I."/>
            <person name="Basturkmen M."/>
            <person name="Spevak C.C."/>
            <person name="Clutterbuck J."/>
            <person name="Kapitonov V."/>
            <person name="Jurka J."/>
            <person name="Scazzocchio C."/>
            <person name="Farman M."/>
            <person name="Butler J."/>
            <person name="Purcell S."/>
            <person name="Harris S."/>
            <person name="Braus G.H."/>
            <person name="Draht O."/>
            <person name="Busch S."/>
            <person name="D'Enfert C."/>
            <person name="Bouchier C."/>
            <person name="Goldman G.H."/>
            <person name="Bell-Pedersen D."/>
            <person name="Griffiths-Jones S."/>
            <person name="Doonan J.H."/>
            <person name="Yu J."/>
            <person name="Vienken K."/>
            <person name="Pain A."/>
            <person name="Freitag M."/>
            <person name="Selker E.U."/>
            <person name="Archer D.B."/>
            <person name="Penalva M.A."/>
            <person name="Oakley B.R."/>
            <person name="Momany M."/>
            <person name="Tanaka T."/>
            <person name="Kumagai T."/>
            <person name="Asai K."/>
            <person name="Machida M."/>
            <person name="Nierman W.C."/>
            <person name="Denning D.W."/>
            <person name="Caddick M."/>
            <person name="Hynes M."/>
            <person name="Paoletti M."/>
            <person name="Fischer R."/>
            <person name="Miller B."/>
            <person name="Dyer P."/>
            <person name="Sachs M.S."/>
            <person name="Osmani S.A."/>
            <person name="Birren B.W."/>
        </authorList>
    </citation>
    <scope>NUCLEOTIDE SEQUENCE [LARGE SCALE GENOMIC DNA]</scope>
    <source>
        <strain evidence="4">FGSC A4 / ATCC 38163 / CBS 112.46 / NRRL 194 / M139</strain>
    </source>
</reference>
<dbReference type="HOGENOM" id="CLU_013782_1_0_1"/>
<sequence length="883" mass="96810">MASNRVERLQMRQRGAGTRKIKEVDFGFSLGLGAPAEESSQPASQPTNNDLKPASAPQPPLLEAPPLVPAPSTADAIQTQSTPSPTRTNAFGALRDQPVRTPGSARNKLPPRRSTFDIPPDDEPELERSNKRRRIDNAPPSGAQIETPIDAPQNGTAETTVEAPSEGQAIPIRTITSNQAPRPDQETAAESSSIPAIGTDGNPPEASNEEHEHPKIKATARLESPRVNGTASPSESSEDRRRGKKGRPSPLRDNVSSLAATEAVYQQAAHKQLPDSRLEPAGAAQETEAQGWFTRTQDEQTRSPNLASVQPSAEPSATEKATAKEGTSEAVPRSTAGKGARGRRRKNLEPTEEAAVTERDSDEPSATPVEEEVAADNDASRENLDSPENQPSGIDKGKKRAGRPRRHIRSPTPSEDSAMSKRKRQHEKDLDRAETRPEQEQPAATARSSKKRKQHNEHESSPRQEQDEPGPQPEVERSRDSKRRRGRKERELTPQAERTEFGTAVKAARAGRKKQQQQKLPSELEQLAPAEAGQARSGRGRKRPEKQVPAERQDVQLEAEPEAERVHADKGKKRQNRAPTAEQEEEPERELEPETEQESQPGQHPKDAKRRDKRPAQPEGPPDDGTEDQPQPKTRKPRQPRGETVPVTVHRLANAALLGGELFESSDEDDANSPDGVSNIQPTRLPSRGGVNPADVLAQICRETLEKTLTTLKTGIENEANATRRAEWTLRRKAVEAYGAELEGRLSDLSEMLDSNFMLSAKVKKAKRNMLDLRARLDHIRREREAVALRLDAVRRKHAREEQAGMARSTINHSLHNLDLALERGQNRTSATHSESPTAGLELRLRSLAQSVSSSAPGSQGGILSQVKSFNAQLEAAARRLEG</sequence>
<feature type="compositionally biased region" description="Basic and acidic residues" evidence="1">
    <location>
        <begin position="1"/>
        <end position="10"/>
    </location>
</feature>
<feature type="compositionally biased region" description="Basic and acidic residues" evidence="1">
    <location>
        <begin position="545"/>
        <end position="555"/>
    </location>
</feature>
<dbReference type="Proteomes" id="UP000000560">
    <property type="component" value="Chromosome V"/>
</dbReference>
<dbReference type="InterPro" id="IPR048743">
    <property type="entry name" value="AME1"/>
</dbReference>
<feature type="region of interest" description="Disordered" evidence="1">
    <location>
        <begin position="1"/>
        <end position="648"/>
    </location>
</feature>
<dbReference type="InParanoid" id="Q5B2K1"/>
<dbReference type="OMA" id="SVMRIKG"/>
<name>Q5B2K1_EMENI</name>
<evidence type="ECO:0000313" key="4">
    <source>
        <dbReference type="Proteomes" id="UP000000560"/>
    </source>
</evidence>
<feature type="region of interest" description="Disordered" evidence="1">
    <location>
        <begin position="665"/>
        <end position="691"/>
    </location>
</feature>
<evidence type="ECO:0000259" key="2">
    <source>
        <dbReference type="Pfam" id="PF20994"/>
    </source>
</evidence>
<feature type="compositionally biased region" description="Polar residues" evidence="1">
    <location>
        <begin position="675"/>
        <end position="684"/>
    </location>
</feature>
<feature type="compositionally biased region" description="Acidic residues" evidence="1">
    <location>
        <begin position="582"/>
        <end position="597"/>
    </location>
</feature>
<reference evidence="4" key="2">
    <citation type="journal article" date="2009" name="Fungal Genet. Biol.">
        <title>The 2008 update of the Aspergillus nidulans genome annotation: a community effort.</title>
        <authorList>
            <person name="Wortman J.R."/>
            <person name="Gilsenan J.M."/>
            <person name="Joardar V."/>
            <person name="Deegan J."/>
            <person name="Clutterbuck J."/>
            <person name="Andersen M.R."/>
            <person name="Archer D."/>
            <person name="Bencina M."/>
            <person name="Braus G."/>
            <person name="Coutinho P."/>
            <person name="von Dohren H."/>
            <person name="Doonan J."/>
            <person name="Driessen A.J."/>
            <person name="Durek P."/>
            <person name="Espeso E."/>
            <person name="Fekete E."/>
            <person name="Flipphi M."/>
            <person name="Estrada C.G."/>
            <person name="Geysens S."/>
            <person name="Goldman G."/>
            <person name="de Groot P.W."/>
            <person name="Hansen K."/>
            <person name="Harris S.D."/>
            <person name="Heinekamp T."/>
            <person name="Helmstaedt K."/>
            <person name="Henrissat B."/>
            <person name="Hofmann G."/>
            <person name="Homan T."/>
            <person name="Horio T."/>
            <person name="Horiuchi H."/>
            <person name="James S."/>
            <person name="Jones M."/>
            <person name="Karaffa L."/>
            <person name="Karanyi Z."/>
            <person name="Kato M."/>
            <person name="Keller N."/>
            <person name="Kelly D.E."/>
            <person name="Kiel J.A."/>
            <person name="Kim J.M."/>
            <person name="van der Klei I.J."/>
            <person name="Klis F.M."/>
            <person name="Kovalchuk A."/>
            <person name="Krasevec N."/>
            <person name="Kubicek C.P."/>
            <person name="Liu B."/>
            <person name="Maccabe A."/>
            <person name="Meyer V."/>
            <person name="Mirabito P."/>
            <person name="Miskei M."/>
            <person name="Mos M."/>
            <person name="Mullins J."/>
            <person name="Nelson D.R."/>
            <person name="Nielsen J."/>
            <person name="Oakley B.R."/>
            <person name="Osmani S.A."/>
            <person name="Pakula T."/>
            <person name="Paszewski A."/>
            <person name="Paulsen I."/>
            <person name="Pilsyk S."/>
            <person name="Pocsi I."/>
            <person name="Punt P.J."/>
            <person name="Ram A.F."/>
            <person name="Ren Q."/>
            <person name="Robellet X."/>
            <person name="Robson G."/>
            <person name="Seiboth B."/>
            <person name="van Solingen P."/>
            <person name="Specht T."/>
            <person name="Sun J."/>
            <person name="Taheri-Talesh N."/>
            <person name="Takeshita N."/>
            <person name="Ussery D."/>
            <person name="vanKuyk P.A."/>
            <person name="Visser H."/>
            <person name="van de Vondervoort P.J."/>
            <person name="de Vries R.P."/>
            <person name="Walton J."/>
            <person name="Xiang X."/>
            <person name="Xiong Y."/>
            <person name="Zeng A.P."/>
            <person name="Brandt B.W."/>
            <person name="Cornell M.J."/>
            <person name="van den Hondel C.A."/>
            <person name="Visser J."/>
            <person name="Oliver S.G."/>
            <person name="Turner G."/>
        </authorList>
    </citation>
    <scope>GENOME REANNOTATION</scope>
    <source>
        <strain evidence="4">FGSC A4 / ATCC 38163 / CBS 112.46 / NRRL 194 / M139</strain>
    </source>
</reference>
<evidence type="ECO:0000256" key="1">
    <source>
        <dbReference type="SAM" id="MobiDB-lite"/>
    </source>
</evidence>
<organism evidence="3 4">
    <name type="scientific">Emericella nidulans (strain FGSC A4 / ATCC 38163 / CBS 112.46 / NRRL 194 / M139)</name>
    <name type="common">Aspergillus nidulans</name>
    <dbReference type="NCBI Taxonomy" id="227321"/>
    <lineage>
        <taxon>Eukaryota</taxon>
        <taxon>Fungi</taxon>
        <taxon>Dikarya</taxon>
        <taxon>Ascomycota</taxon>
        <taxon>Pezizomycotina</taxon>
        <taxon>Eurotiomycetes</taxon>
        <taxon>Eurotiomycetidae</taxon>
        <taxon>Eurotiales</taxon>
        <taxon>Aspergillaceae</taxon>
        <taxon>Aspergillus</taxon>
        <taxon>Aspergillus subgen. Nidulantes</taxon>
    </lineage>
</organism>
<protein>
    <recommendedName>
        <fullName evidence="2">Inner kinetochore subunit AME1 domain-containing protein</fullName>
    </recommendedName>
</protein>
<dbReference type="RefSeq" id="XP_662833.1">
    <property type="nucleotide sequence ID" value="XM_657741.1"/>
</dbReference>
<dbReference type="Pfam" id="PF20994">
    <property type="entry name" value="CENPU"/>
    <property type="match status" value="1"/>
</dbReference>